<dbReference type="OrthoDB" id="5515308at2"/>
<organism evidence="1 2">
    <name type="scientific">Frateuria aurantia (strain ATCC 33424 / DSM 6220 / KCTC 2777 / LMG 1558 / NBRC 3245 / NCIMB 13370)</name>
    <name type="common">Acetobacter aurantius</name>
    <dbReference type="NCBI Taxonomy" id="767434"/>
    <lineage>
        <taxon>Bacteria</taxon>
        <taxon>Pseudomonadati</taxon>
        <taxon>Pseudomonadota</taxon>
        <taxon>Gammaproteobacteria</taxon>
        <taxon>Lysobacterales</taxon>
        <taxon>Rhodanobacteraceae</taxon>
        <taxon>Frateuria</taxon>
    </lineage>
</organism>
<protein>
    <submittedName>
        <fullName evidence="1">Putative membrane protein</fullName>
    </submittedName>
</protein>
<name>H8L0E6_FRAAD</name>
<gene>
    <name evidence="1" type="ordered locus">Fraau_3114</name>
</gene>
<dbReference type="HOGENOM" id="CLU_1701664_0_0_6"/>
<dbReference type="GO" id="GO:0016020">
    <property type="term" value="C:membrane"/>
    <property type="evidence" value="ECO:0007669"/>
    <property type="project" value="GOC"/>
</dbReference>
<dbReference type="STRING" id="767434.Fraau_3114"/>
<keyword evidence="2" id="KW-1185">Reference proteome</keyword>
<accession>H8L0E6</accession>
<dbReference type="EMBL" id="CP003350">
    <property type="protein sequence ID" value="AFC87441.1"/>
    <property type="molecule type" value="Genomic_DNA"/>
</dbReference>
<evidence type="ECO:0000313" key="2">
    <source>
        <dbReference type="Proteomes" id="UP000005234"/>
    </source>
</evidence>
<sequence>MMGHGHHLSGLVDKLSGYTRCHRDPRHPAMHMFGVPMILRGTAVLLPRPGLDAAPHLLNPGVLALLGRGIADMAMPIWRSLGLGLLLVGRVLQLWGHAFEGRKLAFLDDIQQLLTGPFFVVAEIGFRLGRGQRRLGGLQCAALVTGPLLGGLLV</sequence>
<dbReference type="Pfam" id="PF06127">
    <property type="entry name" value="Mpo1-like"/>
    <property type="match status" value="1"/>
</dbReference>
<proteinExistence type="predicted"/>
<dbReference type="eggNOG" id="COG4539">
    <property type="taxonomic scope" value="Bacteria"/>
</dbReference>
<dbReference type="AlphaFoldDB" id="H8L0E6"/>
<dbReference type="KEGG" id="fau:Fraau_3114"/>
<dbReference type="Proteomes" id="UP000005234">
    <property type="component" value="Chromosome"/>
</dbReference>
<reference evidence="1" key="1">
    <citation type="submission" date="2012-02" db="EMBL/GenBank/DDBJ databases">
        <title>The complete genome of Frateuria aurantia DSM 6220.</title>
        <authorList>
            <consortium name="US DOE Joint Genome Institute (JGI-PGF)"/>
            <person name="Lucas S."/>
            <person name="Copeland A."/>
            <person name="Lapidus A."/>
            <person name="Glavina del Rio T."/>
            <person name="Dalin E."/>
            <person name="Tice H."/>
            <person name="Bruce D."/>
            <person name="Goodwin L."/>
            <person name="Pitluck S."/>
            <person name="Peters L."/>
            <person name="Ovchinnikova G."/>
            <person name="Teshima H."/>
            <person name="Kyrpides N."/>
            <person name="Mavromatis K."/>
            <person name="Ivanova N."/>
            <person name="Brettin T."/>
            <person name="Detter J.C."/>
            <person name="Han C."/>
            <person name="Larimer F."/>
            <person name="Land M."/>
            <person name="Hauser L."/>
            <person name="Markowitz V."/>
            <person name="Cheng J.-F."/>
            <person name="Hugenholtz P."/>
            <person name="Woyke T."/>
            <person name="Wu D."/>
            <person name="Brambilla E."/>
            <person name="Klenk H.-P."/>
            <person name="Eisen J.A."/>
        </authorList>
    </citation>
    <scope>NUCLEOTIDE SEQUENCE</scope>
    <source>
        <strain evidence="1">DSM 6220</strain>
    </source>
</reference>
<evidence type="ECO:0000313" key="1">
    <source>
        <dbReference type="EMBL" id="AFC87441.1"/>
    </source>
</evidence>
<dbReference type="PANTHER" id="PTHR28026:SF9">
    <property type="entry name" value="2-HYDROXY-PALMITIC ACID DIOXYGENASE MPO1"/>
    <property type="match status" value="1"/>
</dbReference>
<dbReference type="GO" id="GO:0046521">
    <property type="term" value="P:sphingoid catabolic process"/>
    <property type="evidence" value="ECO:0007669"/>
    <property type="project" value="TreeGrafter"/>
</dbReference>
<dbReference type="PANTHER" id="PTHR28026">
    <property type="entry name" value="DUF962 DOMAIN PROTEIN (AFU_ORTHOLOGUE AFUA_8G05310)"/>
    <property type="match status" value="1"/>
</dbReference>
<dbReference type="InterPro" id="IPR009305">
    <property type="entry name" value="Mpo1-like"/>
</dbReference>